<dbReference type="Proteomes" id="UP001057402">
    <property type="component" value="Chromosome 4"/>
</dbReference>
<evidence type="ECO:0000313" key="2">
    <source>
        <dbReference type="Proteomes" id="UP001057402"/>
    </source>
</evidence>
<gene>
    <name evidence="1" type="ORF">MLD38_010994</name>
</gene>
<sequence length="461" mass="51358">MVDDPSTNDVVSWSPGGGSFVVWKHPEFSRVLLPTYFKHSNFSSFVRQLNTYGFRKKDPERWEFSNEDFVKAKKHLLKNIRRRKPIHSHSNPPAETADPERAACNEEMDRLNSEKATLEAKLSKLKKQQTIGRVHMEELLRQVGSMEQRQDNLLTLLEKSLVHPSFVEHLCRKIEYLDLSVYNKKRRLPSADQSQPVVEGGMVEVDNLSSSRPEFGNLFPQDFSNKLRLELSPAVSDMNVVSRSTQSSNDNAGGSTCRIAPEGEPGDSQTRTERAMNNPEAPELSDTGTSFAFRISPSLKPRSSVDGSPRLRTVQPSLVYSMDGDSHVSCQLNLSLASSSLLVNKSLQATVPEIGKLPGMQPDSGIRESDFVVLGNRMQAEKHATSSFPEPHRKTTGPAGGTARVNDLFWEQFLTERPGATEDNEEASSGYRGNQYEGQEQRRPGIGGILASDRNMGQLTL</sequence>
<reference evidence="2" key="1">
    <citation type="journal article" date="2023" name="Front. Plant Sci.">
        <title>Chromosomal-level genome assembly of Melastoma candidum provides insights into trichome evolution.</title>
        <authorList>
            <person name="Zhong Y."/>
            <person name="Wu W."/>
            <person name="Sun C."/>
            <person name="Zou P."/>
            <person name="Liu Y."/>
            <person name="Dai S."/>
            <person name="Zhou R."/>
        </authorList>
    </citation>
    <scope>NUCLEOTIDE SEQUENCE [LARGE SCALE GENOMIC DNA]</scope>
</reference>
<keyword evidence="2" id="KW-1185">Reference proteome</keyword>
<evidence type="ECO:0000313" key="1">
    <source>
        <dbReference type="EMBL" id="KAI4372807.1"/>
    </source>
</evidence>
<dbReference type="EMBL" id="CM042883">
    <property type="protein sequence ID" value="KAI4372807.1"/>
    <property type="molecule type" value="Genomic_DNA"/>
</dbReference>
<comment type="caution">
    <text evidence="1">The sequence shown here is derived from an EMBL/GenBank/DDBJ whole genome shotgun (WGS) entry which is preliminary data.</text>
</comment>
<accession>A0ACB9R1A8</accession>
<protein>
    <submittedName>
        <fullName evidence="1">Uncharacterized protein</fullName>
    </submittedName>
</protein>
<proteinExistence type="predicted"/>
<name>A0ACB9R1A8_9MYRT</name>
<organism evidence="1 2">
    <name type="scientific">Melastoma candidum</name>
    <dbReference type="NCBI Taxonomy" id="119954"/>
    <lineage>
        <taxon>Eukaryota</taxon>
        <taxon>Viridiplantae</taxon>
        <taxon>Streptophyta</taxon>
        <taxon>Embryophyta</taxon>
        <taxon>Tracheophyta</taxon>
        <taxon>Spermatophyta</taxon>
        <taxon>Magnoliopsida</taxon>
        <taxon>eudicotyledons</taxon>
        <taxon>Gunneridae</taxon>
        <taxon>Pentapetalae</taxon>
        <taxon>rosids</taxon>
        <taxon>malvids</taxon>
        <taxon>Myrtales</taxon>
        <taxon>Melastomataceae</taxon>
        <taxon>Melastomatoideae</taxon>
        <taxon>Melastomateae</taxon>
        <taxon>Melastoma</taxon>
    </lineage>
</organism>